<organism evidence="3 4">
    <name type="scientific">Candidatus Electronema aureum</name>
    <dbReference type="NCBI Taxonomy" id="2005002"/>
    <lineage>
        <taxon>Bacteria</taxon>
        <taxon>Pseudomonadati</taxon>
        <taxon>Thermodesulfobacteriota</taxon>
        <taxon>Desulfobulbia</taxon>
        <taxon>Desulfobulbales</taxon>
        <taxon>Desulfobulbaceae</taxon>
        <taxon>Candidatus Electronema</taxon>
    </lineage>
</organism>
<dbReference type="GO" id="GO:0003955">
    <property type="term" value="F:NAD(P)H dehydrogenase (quinone) activity"/>
    <property type="evidence" value="ECO:0007669"/>
    <property type="project" value="TreeGrafter"/>
</dbReference>
<dbReference type="InterPro" id="IPR046980">
    <property type="entry name" value="KefG/KefF"/>
</dbReference>
<dbReference type="EMBL" id="NQJD01000015">
    <property type="protein sequence ID" value="TAA74899.1"/>
    <property type="molecule type" value="Genomic_DNA"/>
</dbReference>
<dbReference type="PANTHER" id="PTHR47307:SF1">
    <property type="entry name" value="GLUTATHIONE-REGULATED POTASSIUM-EFFLUX SYSTEM ANCILLARY PROTEIN KEFG"/>
    <property type="match status" value="1"/>
</dbReference>
<evidence type="ECO:0000313" key="4">
    <source>
        <dbReference type="Proteomes" id="UP000316238"/>
    </source>
</evidence>
<keyword evidence="4" id="KW-1185">Reference proteome</keyword>
<reference evidence="3" key="1">
    <citation type="submission" date="2017-07" db="EMBL/GenBank/DDBJ databases">
        <title>The cable genome - Insights into the physiology and evolution of filamentous bacteria capable of sulfide oxidation via long distance electron transfer.</title>
        <authorList>
            <person name="Thorup C."/>
            <person name="Bjerg J.T."/>
            <person name="Schreiber L."/>
            <person name="Nielsen L.P."/>
            <person name="Kjeldsen K.U."/>
            <person name="Boesen T."/>
            <person name="Boggild A."/>
            <person name="Meysman F."/>
            <person name="Geelhoed J."/>
            <person name="Schramm A."/>
        </authorList>
    </citation>
    <scope>NUCLEOTIDE SEQUENCE [LARGE SCALE GENOMIC DNA]</scope>
    <source>
        <strain evidence="3">GS</strain>
    </source>
</reference>
<keyword evidence="1" id="KW-0560">Oxidoreductase</keyword>
<dbReference type="GO" id="GO:0010181">
    <property type="term" value="F:FMN binding"/>
    <property type="evidence" value="ECO:0007669"/>
    <property type="project" value="TreeGrafter"/>
</dbReference>
<dbReference type="Pfam" id="PF02525">
    <property type="entry name" value="Flavodoxin_2"/>
    <property type="match status" value="1"/>
</dbReference>
<comment type="caution">
    <text evidence="3">The sequence shown here is derived from an EMBL/GenBank/DDBJ whole genome shotgun (WGS) entry which is preliminary data.</text>
</comment>
<evidence type="ECO:0000256" key="1">
    <source>
        <dbReference type="ARBA" id="ARBA00023002"/>
    </source>
</evidence>
<evidence type="ECO:0000313" key="3">
    <source>
        <dbReference type="EMBL" id="TAA74899.1"/>
    </source>
</evidence>
<proteinExistence type="predicted"/>
<feature type="domain" description="Flavodoxin-like fold" evidence="2">
    <location>
        <begin position="5"/>
        <end position="174"/>
    </location>
</feature>
<sequence>MAKPRILLNLFHPNIEHSRGNRMLIEKVRQISNLTCRNLYQEYPDFKIDVKKEQQLLLDHDLIVFQHPIRWYSGPALLKEWQDQVLQYGFAYPPGVGNQLKGKFWLSAVTTGGPQDAYRSGERNNYTMSELLRPFQQTAQLCGLTWLPLFVIHSVLPVSMNGISDEEISKRAEEYFTLLDGFTIG</sequence>
<dbReference type="InterPro" id="IPR029039">
    <property type="entry name" value="Flavoprotein-like_sf"/>
</dbReference>
<name>A0A521G1J9_9BACT</name>
<evidence type="ECO:0000259" key="2">
    <source>
        <dbReference type="Pfam" id="PF02525"/>
    </source>
</evidence>
<dbReference type="SUPFAM" id="SSF52218">
    <property type="entry name" value="Flavoproteins"/>
    <property type="match status" value="1"/>
</dbReference>
<gene>
    <name evidence="3" type="ORF">CDV28_11534</name>
</gene>
<dbReference type="AlphaFoldDB" id="A0A521G1J9"/>
<dbReference type="Proteomes" id="UP000316238">
    <property type="component" value="Unassembled WGS sequence"/>
</dbReference>
<dbReference type="Gene3D" id="3.40.50.360">
    <property type="match status" value="1"/>
</dbReference>
<dbReference type="PANTHER" id="PTHR47307">
    <property type="entry name" value="GLUTATHIONE-REGULATED POTASSIUM-EFFLUX SYSTEM ANCILLARY PROTEIN KEFG"/>
    <property type="match status" value="1"/>
</dbReference>
<dbReference type="GO" id="GO:0009055">
    <property type="term" value="F:electron transfer activity"/>
    <property type="evidence" value="ECO:0007669"/>
    <property type="project" value="TreeGrafter"/>
</dbReference>
<protein>
    <submittedName>
        <fullName evidence="3">Kef-type potassium/proton antiporter accessory protein, CPA2 family</fullName>
    </submittedName>
</protein>
<accession>A0A521G1J9</accession>
<dbReference type="InterPro" id="IPR003680">
    <property type="entry name" value="Flavodoxin_fold"/>
</dbReference>